<dbReference type="AlphaFoldDB" id="A0A285JJ52"/>
<dbReference type="GO" id="GO:0009231">
    <property type="term" value="P:riboflavin biosynthetic process"/>
    <property type="evidence" value="ECO:0007669"/>
    <property type="project" value="TreeGrafter"/>
</dbReference>
<keyword evidence="3" id="KW-0460">Magnesium</keyword>
<sequence>MQIYKALAPLQALSFDLDDTLYDNSPVIAAAEQAMLSALAEHAPQSNQTDSDFWWQHRLKLAKVTPEIRHDIGRWRLLGIEAGLLELGIAQAEAKKVAQQGYDAFLDARTRISVTPEITGLLTKLAKQYRLIAITNGNACIQKMGIGGLFEFSLQAGPDGKMKPYPDMFQLAAERLQLNPAQILHIGDSHRADVMGALAAGCQAAWLDHHQQQVSTLPHIRLTDVQQLNALLLPTS</sequence>
<protein>
    <submittedName>
        <fullName evidence="4">Putative hydrolase of the HAD superfamily</fullName>
    </submittedName>
</protein>
<dbReference type="SFLD" id="SFLDG01129">
    <property type="entry name" value="C1.5:_HAD__Beta-PGM__Phosphata"/>
    <property type="match status" value="1"/>
</dbReference>
<evidence type="ECO:0000313" key="4">
    <source>
        <dbReference type="EMBL" id="SNY59817.1"/>
    </source>
</evidence>
<dbReference type="Gene3D" id="3.40.50.1000">
    <property type="entry name" value="HAD superfamily/HAD-like"/>
    <property type="match status" value="1"/>
</dbReference>
<dbReference type="Pfam" id="PF00702">
    <property type="entry name" value="Hydrolase"/>
    <property type="match status" value="1"/>
</dbReference>
<dbReference type="NCBIfam" id="TIGR01549">
    <property type="entry name" value="HAD-SF-IA-v1"/>
    <property type="match status" value="1"/>
</dbReference>
<dbReference type="InterPro" id="IPR006439">
    <property type="entry name" value="HAD-SF_hydro_IA"/>
</dbReference>
<dbReference type="PANTHER" id="PTHR46470">
    <property type="entry name" value="N-ACYLNEURAMINATE-9-PHOSPHATASE"/>
    <property type="match status" value="1"/>
</dbReference>
<dbReference type="Gene3D" id="1.20.120.1600">
    <property type="match status" value="1"/>
</dbReference>
<name>A0A285JJ52_9GAMM</name>
<dbReference type="EMBL" id="OBEB01000009">
    <property type="protein sequence ID" value="SNY59817.1"/>
    <property type="molecule type" value="Genomic_DNA"/>
</dbReference>
<dbReference type="PRINTS" id="PR00413">
    <property type="entry name" value="HADHALOGNASE"/>
</dbReference>
<accession>A0A285JJ52</accession>
<dbReference type="InterPro" id="IPR051400">
    <property type="entry name" value="HAD-like_hydrolase"/>
</dbReference>
<dbReference type="InterPro" id="IPR036412">
    <property type="entry name" value="HAD-like_sf"/>
</dbReference>
<evidence type="ECO:0000256" key="3">
    <source>
        <dbReference type="ARBA" id="ARBA00022842"/>
    </source>
</evidence>
<dbReference type="GO" id="GO:0016787">
    <property type="term" value="F:hydrolase activity"/>
    <property type="evidence" value="ECO:0007669"/>
    <property type="project" value="UniProtKB-KW"/>
</dbReference>
<evidence type="ECO:0000256" key="2">
    <source>
        <dbReference type="ARBA" id="ARBA00022801"/>
    </source>
</evidence>
<comment type="cofactor">
    <cofactor evidence="1">
        <name>Mg(2+)</name>
        <dbReference type="ChEBI" id="CHEBI:18420"/>
    </cofactor>
</comment>
<dbReference type="RefSeq" id="WP_097112887.1">
    <property type="nucleotide sequence ID" value="NZ_OBEB01000009.1"/>
</dbReference>
<organism evidence="4 5">
    <name type="scientific">Arsukibacterium tuosuense</name>
    <dbReference type="NCBI Taxonomy" id="1323745"/>
    <lineage>
        <taxon>Bacteria</taxon>
        <taxon>Pseudomonadati</taxon>
        <taxon>Pseudomonadota</taxon>
        <taxon>Gammaproteobacteria</taxon>
        <taxon>Chromatiales</taxon>
        <taxon>Chromatiaceae</taxon>
        <taxon>Arsukibacterium</taxon>
    </lineage>
</organism>
<dbReference type="OrthoDB" id="367448at2"/>
<dbReference type="SUPFAM" id="SSF56784">
    <property type="entry name" value="HAD-like"/>
    <property type="match status" value="1"/>
</dbReference>
<dbReference type="PANTHER" id="PTHR46470:SF4">
    <property type="entry name" value="5-AMINO-6-(5-PHOSPHO-D-RIBITYLAMINO)URACIL PHOSPHATASE YIGB"/>
    <property type="match status" value="1"/>
</dbReference>
<keyword evidence="2 4" id="KW-0378">Hydrolase</keyword>
<dbReference type="Proteomes" id="UP000219353">
    <property type="component" value="Unassembled WGS sequence"/>
</dbReference>
<keyword evidence="5" id="KW-1185">Reference proteome</keyword>
<evidence type="ECO:0000256" key="1">
    <source>
        <dbReference type="ARBA" id="ARBA00001946"/>
    </source>
</evidence>
<gene>
    <name evidence="4" type="ORF">SAMN06297280_3693</name>
</gene>
<dbReference type="InterPro" id="IPR023214">
    <property type="entry name" value="HAD_sf"/>
</dbReference>
<proteinExistence type="predicted"/>
<evidence type="ECO:0000313" key="5">
    <source>
        <dbReference type="Proteomes" id="UP000219353"/>
    </source>
</evidence>
<reference evidence="5" key="1">
    <citation type="submission" date="2017-09" db="EMBL/GenBank/DDBJ databases">
        <authorList>
            <person name="Varghese N."/>
            <person name="Submissions S."/>
        </authorList>
    </citation>
    <scope>NUCLEOTIDE SEQUENCE [LARGE SCALE GENOMIC DNA]</scope>
    <source>
        <strain evidence="5">CGMCC 1.12461</strain>
    </source>
</reference>
<dbReference type="SFLD" id="SFLDS00003">
    <property type="entry name" value="Haloacid_Dehalogenase"/>
    <property type="match status" value="1"/>
</dbReference>
<dbReference type="NCBIfam" id="TIGR01509">
    <property type="entry name" value="HAD-SF-IA-v3"/>
    <property type="match status" value="1"/>
</dbReference>